<comment type="subcellular location">
    <subcellularLocation>
        <location evidence="1">Membrane</location>
        <topology evidence="1">Single-pass membrane protein</topology>
    </subcellularLocation>
</comment>
<dbReference type="Pfam" id="PF14724">
    <property type="entry name" value="mit_SMPDase"/>
    <property type="match status" value="1"/>
</dbReference>
<protein>
    <submittedName>
        <fullName evidence="5">Sphingomyelin phosphodiesterase 4-like isoform X2</fullName>
    </submittedName>
</protein>
<dbReference type="GO" id="GO:0006685">
    <property type="term" value="P:sphingomyelin catabolic process"/>
    <property type="evidence" value="ECO:0007669"/>
    <property type="project" value="TreeGrafter"/>
</dbReference>
<name>A0A6A7FTK8_9CRUS</name>
<dbReference type="GO" id="GO:0046513">
    <property type="term" value="P:ceramide biosynthetic process"/>
    <property type="evidence" value="ECO:0007669"/>
    <property type="project" value="TreeGrafter"/>
</dbReference>
<dbReference type="PANTHER" id="PTHR12988:SF6">
    <property type="entry name" value="SPHINGOMYELIN PHOSPHODIESTERASE 4"/>
    <property type="match status" value="1"/>
</dbReference>
<organism evidence="5">
    <name type="scientific">Hirondellea gigas</name>
    <dbReference type="NCBI Taxonomy" id="1518452"/>
    <lineage>
        <taxon>Eukaryota</taxon>
        <taxon>Metazoa</taxon>
        <taxon>Ecdysozoa</taxon>
        <taxon>Arthropoda</taxon>
        <taxon>Crustacea</taxon>
        <taxon>Multicrustacea</taxon>
        <taxon>Malacostraca</taxon>
        <taxon>Eumalacostraca</taxon>
        <taxon>Peracarida</taxon>
        <taxon>Amphipoda</taxon>
        <taxon>Amphilochidea</taxon>
        <taxon>Lysianassida</taxon>
        <taxon>Lysianassidira</taxon>
        <taxon>Lysianassoidea</taxon>
        <taxon>Lysianassidae</taxon>
        <taxon>Hirondellea</taxon>
    </lineage>
</organism>
<sequence>MSEHIRAVRMIIKHFHYFSNSIKPAQPSPLDNLRRSLWSMCRVSFYRLFVQLLARWPLDSSFRLLLEAWLSYIQPWRYTDINRPSDAAEGGGGASPVEWQWQRFVADNLLLYSSILNLVLPRLLRLDLSAPKNAHMLYRISKVLSLPNLSSLLKATEESLQCSPHTLLPQPPPSVQPPEGGQLPHQVAALAARTHIVEMEGNNYIYVPIFGLYTENTVRQVLCNVRSADLAVQSELEAAAATKNRCASKGGVLCWVRDAVSWLESAVAAADSSTDELQRTLLHLTAAAQHLHHLFQISESSVISASTEESPSKRRSAVPDQVKTANGMVLTDEGRRQLVSGLRRKDLKYEGDPDLRPISFGELTLLVRWLYSLATFLNNKYSSSISSGYYSSGIAGLLWRCVLQPPLTVYEYQKHGSAPQNYDNGGSFCHSVYPTKRARQLPPRLSFRRAANRQVLLCAVLLSVALRVFGGVSLSRQFMYLALPALLLYFSVQLLLCRTVLRPPPRPASSPLH</sequence>
<accession>A0A6A7FTK8</accession>
<keyword evidence="2" id="KW-0812">Transmembrane</keyword>
<dbReference type="GO" id="GO:0046475">
    <property type="term" value="P:glycerophospholipid catabolic process"/>
    <property type="evidence" value="ECO:0007669"/>
    <property type="project" value="TreeGrafter"/>
</dbReference>
<dbReference type="GO" id="GO:0016020">
    <property type="term" value="C:membrane"/>
    <property type="evidence" value="ECO:0007669"/>
    <property type="project" value="UniProtKB-SubCell"/>
</dbReference>
<dbReference type="GO" id="GO:0050290">
    <property type="term" value="F:sphingomyelin phosphodiesterase D activity"/>
    <property type="evidence" value="ECO:0007669"/>
    <property type="project" value="InterPro"/>
</dbReference>
<evidence type="ECO:0000256" key="1">
    <source>
        <dbReference type="ARBA" id="ARBA00004167"/>
    </source>
</evidence>
<evidence type="ECO:0000256" key="3">
    <source>
        <dbReference type="ARBA" id="ARBA00022989"/>
    </source>
</evidence>
<proteinExistence type="evidence at transcript level"/>
<evidence type="ECO:0000256" key="2">
    <source>
        <dbReference type="ARBA" id="ARBA00022692"/>
    </source>
</evidence>
<dbReference type="AlphaFoldDB" id="A0A6A7FTK8"/>
<reference evidence="5" key="1">
    <citation type="submission" date="2017-11" db="EMBL/GenBank/DDBJ databases">
        <title>The sensing device of the deep-sea amphipod.</title>
        <authorList>
            <person name="Kobayashi H."/>
            <person name="Nagahama T."/>
            <person name="Arai W."/>
            <person name="Sasagawa Y."/>
            <person name="Umeda M."/>
            <person name="Hayashi T."/>
            <person name="Nikaido I."/>
            <person name="Watanabe H."/>
            <person name="Oguri K."/>
            <person name="Kitazato H."/>
            <person name="Fujioka K."/>
            <person name="Kido Y."/>
            <person name="Takami H."/>
        </authorList>
    </citation>
    <scope>NUCLEOTIDE SEQUENCE</scope>
    <source>
        <tissue evidence="5">Whole body</tissue>
    </source>
</reference>
<dbReference type="EMBL" id="IACT01002674">
    <property type="protein sequence ID" value="LAC21941.1"/>
    <property type="molecule type" value="mRNA"/>
</dbReference>
<evidence type="ECO:0000313" key="5">
    <source>
        <dbReference type="EMBL" id="LAC21941.1"/>
    </source>
</evidence>
<dbReference type="InterPro" id="IPR024129">
    <property type="entry name" value="Sphingomy_SMPD4"/>
</dbReference>
<dbReference type="PANTHER" id="PTHR12988">
    <property type="entry name" value="SPHINGOMYELIN PHOSPHODIESTERASE 4"/>
    <property type="match status" value="1"/>
</dbReference>
<keyword evidence="3" id="KW-1133">Transmembrane helix</keyword>
<evidence type="ECO:0000256" key="4">
    <source>
        <dbReference type="ARBA" id="ARBA00023136"/>
    </source>
</evidence>
<keyword evidence="4" id="KW-0472">Membrane</keyword>